<dbReference type="NCBIfam" id="TIGR00881">
    <property type="entry name" value="2A0104"/>
    <property type="match status" value="1"/>
</dbReference>
<dbReference type="NCBIfam" id="NF008661">
    <property type="entry name" value="PRK11663.1"/>
    <property type="match status" value="1"/>
</dbReference>
<feature type="transmembrane region" description="Helical" evidence="6">
    <location>
        <begin position="94"/>
        <end position="117"/>
    </location>
</feature>
<feature type="transmembrane region" description="Helical" evidence="6">
    <location>
        <begin position="152"/>
        <end position="177"/>
    </location>
</feature>
<feature type="transmembrane region" description="Helical" evidence="6">
    <location>
        <begin position="65"/>
        <end position="87"/>
    </location>
</feature>
<feature type="transmembrane region" description="Helical" evidence="6">
    <location>
        <begin position="24"/>
        <end position="42"/>
    </location>
</feature>
<comment type="similarity">
    <text evidence="2">Belongs to the major facilitator superfamily. Organophosphate:Pi antiporter (OPA) (TC 2.A.1.4) family.</text>
</comment>
<evidence type="ECO:0000313" key="8">
    <source>
        <dbReference type="EMBL" id="CAH0536243.1"/>
    </source>
</evidence>
<dbReference type="PANTHER" id="PTHR43826">
    <property type="entry name" value="GLUCOSE-6-PHOSPHATE EXCHANGER SLC37A4"/>
    <property type="match status" value="1"/>
</dbReference>
<dbReference type="EMBL" id="CAKLDM010000001">
    <property type="protein sequence ID" value="CAH0536243.1"/>
    <property type="molecule type" value="Genomic_DNA"/>
</dbReference>
<evidence type="ECO:0000256" key="3">
    <source>
        <dbReference type="ARBA" id="ARBA00022692"/>
    </source>
</evidence>
<feature type="transmembrane region" description="Helical" evidence="6">
    <location>
        <begin position="346"/>
        <end position="368"/>
    </location>
</feature>
<evidence type="ECO:0000313" key="9">
    <source>
        <dbReference type="Proteomes" id="UP000838748"/>
    </source>
</evidence>
<gene>
    <name evidence="8" type="primary">uhpC_2</name>
    <name evidence="8" type="ORF">VMF7928_00291</name>
</gene>
<dbReference type="PANTHER" id="PTHR43826:SF3">
    <property type="entry name" value="GLUCOSE-6-PHOSPHATE EXCHANGER SLC37A4"/>
    <property type="match status" value="1"/>
</dbReference>
<dbReference type="SUPFAM" id="SSF103473">
    <property type="entry name" value="MFS general substrate transporter"/>
    <property type="match status" value="1"/>
</dbReference>
<feature type="transmembrane region" description="Helical" evidence="6">
    <location>
        <begin position="287"/>
        <end position="307"/>
    </location>
</feature>
<feature type="transmembrane region" description="Helical" evidence="6">
    <location>
        <begin position="249"/>
        <end position="267"/>
    </location>
</feature>
<evidence type="ECO:0000256" key="4">
    <source>
        <dbReference type="ARBA" id="ARBA00022989"/>
    </source>
</evidence>
<proteinExistence type="inferred from homology"/>
<feature type="transmembrane region" description="Helical" evidence="6">
    <location>
        <begin position="380"/>
        <end position="402"/>
    </location>
</feature>
<evidence type="ECO:0000256" key="1">
    <source>
        <dbReference type="ARBA" id="ARBA00004127"/>
    </source>
</evidence>
<dbReference type="Pfam" id="PF07690">
    <property type="entry name" value="MFS_1"/>
    <property type="match status" value="1"/>
</dbReference>
<dbReference type="PROSITE" id="PS00942">
    <property type="entry name" value="GLPT"/>
    <property type="match status" value="1"/>
</dbReference>
<feature type="domain" description="Major facilitator superfamily (MFS) profile" evidence="7">
    <location>
        <begin position="29"/>
        <end position="433"/>
    </location>
</feature>
<organism evidence="8 9">
    <name type="scientific">Vibrio marisflavi CECT 7928</name>
    <dbReference type="NCBI Taxonomy" id="634439"/>
    <lineage>
        <taxon>Bacteria</taxon>
        <taxon>Pseudomonadati</taxon>
        <taxon>Pseudomonadota</taxon>
        <taxon>Gammaproteobacteria</taxon>
        <taxon>Vibrionales</taxon>
        <taxon>Vibrionaceae</taxon>
        <taxon>Vibrio</taxon>
    </lineage>
</organism>
<keyword evidence="9" id="KW-1185">Reference proteome</keyword>
<evidence type="ECO:0000259" key="7">
    <source>
        <dbReference type="PROSITE" id="PS50850"/>
    </source>
</evidence>
<dbReference type="InterPro" id="IPR011701">
    <property type="entry name" value="MFS"/>
</dbReference>
<dbReference type="PROSITE" id="PS50850">
    <property type="entry name" value="MFS"/>
    <property type="match status" value="1"/>
</dbReference>
<feature type="transmembrane region" description="Helical" evidence="6">
    <location>
        <begin position="123"/>
        <end position="145"/>
    </location>
</feature>
<dbReference type="Proteomes" id="UP000838748">
    <property type="component" value="Unassembled WGS sequence"/>
</dbReference>
<evidence type="ECO:0000256" key="2">
    <source>
        <dbReference type="ARBA" id="ARBA00009598"/>
    </source>
</evidence>
<dbReference type="InterPro" id="IPR020846">
    <property type="entry name" value="MFS_dom"/>
</dbReference>
<dbReference type="InterPro" id="IPR051337">
    <property type="entry name" value="OPA_Antiporter"/>
</dbReference>
<feature type="transmembrane region" description="Helical" evidence="6">
    <location>
        <begin position="183"/>
        <end position="201"/>
    </location>
</feature>
<sequence>MTDSSTTTETFDSHIASVSSRYRYWRLHLLANMYLGYAVFYFTRKNFNYALPAIVADLGIKTSDIGMLGTLFYFTYGISKFVCGIIGDRSNPRYFMGIGLIASGVINIFFGLSSSLFTMATLWLLNAFFQAWGWPSCAQLLNSWYSRNERGLWWSVWNTSHNIGGALIPILVGILVLHHNWRWAMIVPGIVAVLVGLYLCWRLRGRPKTLGLPSIGQWRQDQQELTHESLEPNLKQGTILSRYIFKNKYIWLLAGSYFTVYIVRVAINDWGSLYFVQQKGYSILEANTVLSFFEFGGIFGSLVAGWGSDHFFSGNRTPMNILFSLGIVVSVFSLWLLPYGGFETQAIGLFIVGFFVFGPQMLIGMAAAEYSHKLSPGAATGFIGLFGYLGAAIASYPISLIIEHWSWGSYFITLSMAAGFAGIFLLPILNNQHQT</sequence>
<dbReference type="RefSeq" id="WP_237359714.1">
    <property type="nucleotide sequence ID" value="NZ_CAKLDM010000001.1"/>
</dbReference>
<feature type="transmembrane region" description="Helical" evidence="6">
    <location>
        <begin position="319"/>
        <end position="340"/>
    </location>
</feature>
<evidence type="ECO:0000256" key="5">
    <source>
        <dbReference type="ARBA" id="ARBA00023136"/>
    </source>
</evidence>
<accession>A0ABN8E0F2</accession>
<protein>
    <submittedName>
        <fullName evidence="8">Membrane sensor protein UhpC</fullName>
    </submittedName>
</protein>
<name>A0ABN8E0F2_9VIBR</name>
<dbReference type="InterPro" id="IPR036259">
    <property type="entry name" value="MFS_trans_sf"/>
</dbReference>
<feature type="transmembrane region" description="Helical" evidence="6">
    <location>
        <begin position="408"/>
        <end position="429"/>
    </location>
</feature>
<dbReference type="InterPro" id="IPR000849">
    <property type="entry name" value="Sugar_P_transporter"/>
</dbReference>
<keyword evidence="3 6" id="KW-0812">Transmembrane</keyword>
<dbReference type="InterPro" id="IPR021159">
    <property type="entry name" value="Sugar-P_transporter_CS"/>
</dbReference>
<reference evidence="8" key="1">
    <citation type="submission" date="2021-11" db="EMBL/GenBank/DDBJ databases">
        <authorList>
            <person name="Rodrigo-Torres L."/>
            <person name="Arahal R. D."/>
            <person name="Lucena T."/>
        </authorList>
    </citation>
    <scope>NUCLEOTIDE SEQUENCE</scope>
    <source>
        <strain evidence="8">CECT 7928</strain>
    </source>
</reference>
<evidence type="ECO:0000256" key="6">
    <source>
        <dbReference type="SAM" id="Phobius"/>
    </source>
</evidence>
<comment type="subcellular location">
    <subcellularLocation>
        <location evidence="1">Endomembrane system</location>
        <topology evidence="1">Multi-pass membrane protein</topology>
    </subcellularLocation>
</comment>
<keyword evidence="5 6" id="KW-0472">Membrane</keyword>
<dbReference type="PIRSF" id="PIRSF002808">
    <property type="entry name" value="Hexose_phosphate_transp"/>
    <property type="match status" value="1"/>
</dbReference>
<keyword evidence="4 6" id="KW-1133">Transmembrane helix</keyword>
<comment type="caution">
    <text evidence="8">The sequence shown here is derived from an EMBL/GenBank/DDBJ whole genome shotgun (WGS) entry which is preliminary data.</text>
</comment>
<dbReference type="Gene3D" id="1.20.1250.20">
    <property type="entry name" value="MFS general substrate transporter like domains"/>
    <property type="match status" value="2"/>
</dbReference>